<proteinExistence type="predicted"/>
<dbReference type="Proteomes" id="UP000053236">
    <property type="component" value="Unassembled WGS sequence"/>
</dbReference>
<name>W2KR06_PHYNI</name>
<reference evidence="1" key="2">
    <citation type="submission" date="2013-11" db="EMBL/GenBank/DDBJ databases">
        <title>The Genome Sequence of Phytophthora parasitica CJ02B3.</title>
        <authorList>
            <consortium name="The Broad Institute Genomics Platform"/>
            <person name="Russ C."/>
            <person name="Tyler B."/>
            <person name="Panabieres F."/>
            <person name="Shan W."/>
            <person name="Tripathy S."/>
            <person name="Grunwald N."/>
            <person name="Machado M."/>
            <person name="Johnson C.S."/>
            <person name="Arredondo F."/>
            <person name="Hong C."/>
            <person name="Coffey M."/>
            <person name="Young S.K."/>
            <person name="Zeng Q."/>
            <person name="Gargeya S."/>
            <person name="Fitzgerald M."/>
            <person name="Abouelleil A."/>
            <person name="Alvarado L."/>
            <person name="Chapman S.B."/>
            <person name="Gainer-Dewar J."/>
            <person name="Goldberg J."/>
            <person name="Griggs A."/>
            <person name="Gujja S."/>
            <person name="Hansen M."/>
            <person name="Howarth C."/>
            <person name="Imamovic A."/>
            <person name="Ireland A."/>
            <person name="Larimer J."/>
            <person name="McCowan C."/>
            <person name="Murphy C."/>
            <person name="Pearson M."/>
            <person name="Poon T.W."/>
            <person name="Priest M."/>
            <person name="Roberts A."/>
            <person name="Saif S."/>
            <person name="Shea T."/>
            <person name="Sykes S."/>
            <person name="Wortman J."/>
            <person name="Nusbaum C."/>
            <person name="Birren B."/>
        </authorList>
    </citation>
    <scope>NUCLEOTIDE SEQUENCE [LARGE SCALE GENOMIC DNA]</scope>
    <source>
        <strain evidence="1">CJ02B3</strain>
    </source>
</reference>
<dbReference type="Proteomes" id="UP000054423">
    <property type="component" value="Unassembled WGS sequence"/>
</dbReference>
<reference evidence="2" key="1">
    <citation type="submission" date="2013-11" db="EMBL/GenBank/DDBJ databases">
        <title>The Genome Sequence of Phytophthora parasitica CHvinca01.</title>
        <authorList>
            <consortium name="The Broad Institute Genomics Platform"/>
            <person name="Russ C."/>
            <person name="Tyler B."/>
            <person name="Panabieres F."/>
            <person name="Shan W."/>
            <person name="Tripathy S."/>
            <person name="Grunwald N."/>
            <person name="Machado M."/>
            <person name="Johnson C.S."/>
            <person name="Arredondo F."/>
            <person name="Hong C."/>
            <person name="Coffey M."/>
            <person name="Young S.K."/>
            <person name="Zeng Q."/>
            <person name="Gargeya S."/>
            <person name="Fitzgerald M."/>
            <person name="Abouelleil A."/>
            <person name="Alvarado L."/>
            <person name="Chapman S.B."/>
            <person name="Gainer-Dewar J."/>
            <person name="Goldberg J."/>
            <person name="Griggs A."/>
            <person name="Gujja S."/>
            <person name="Hansen M."/>
            <person name="Howarth C."/>
            <person name="Imamovic A."/>
            <person name="Ireland A."/>
            <person name="Larimer J."/>
            <person name="McCowan C."/>
            <person name="Murphy C."/>
            <person name="Pearson M."/>
            <person name="Poon T.W."/>
            <person name="Priest M."/>
            <person name="Roberts A."/>
            <person name="Saif S."/>
            <person name="Shea T."/>
            <person name="Sykes S."/>
            <person name="Wortman J."/>
            <person name="Nusbaum C."/>
            <person name="Birren B."/>
        </authorList>
    </citation>
    <scope>NUCLEOTIDE SEQUENCE [LARGE SCALE GENOMIC DNA]</scope>
    <source>
        <strain evidence="2">CHvinca01</strain>
    </source>
</reference>
<accession>W2KR06</accession>
<gene>
    <name evidence="1" type="ORF">L915_14155</name>
    <name evidence="2" type="ORF">L917_13840</name>
</gene>
<sequence length="71" mass="7634">MESSADKSTDNASSHNILRTLLGIDPLIGNNNIMRLPSCVYKRTLLASIVPASTADKRHRLGPAELKVCTG</sequence>
<dbReference type="EMBL" id="KI681192">
    <property type="protein sequence ID" value="ETL86785.1"/>
    <property type="molecule type" value="Genomic_DNA"/>
</dbReference>
<evidence type="ECO:0000313" key="2">
    <source>
        <dbReference type="EMBL" id="ETL86785.1"/>
    </source>
</evidence>
<protein>
    <submittedName>
        <fullName evidence="2">Uncharacterized protein</fullName>
    </submittedName>
</protein>
<organism evidence="2">
    <name type="scientific">Phytophthora nicotianae</name>
    <name type="common">Potato buckeye rot agent</name>
    <name type="synonym">Phytophthora parasitica</name>
    <dbReference type="NCBI Taxonomy" id="4792"/>
    <lineage>
        <taxon>Eukaryota</taxon>
        <taxon>Sar</taxon>
        <taxon>Stramenopiles</taxon>
        <taxon>Oomycota</taxon>
        <taxon>Peronosporomycetes</taxon>
        <taxon>Peronosporales</taxon>
        <taxon>Peronosporaceae</taxon>
        <taxon>Phytophthora</taxon>
    </lineage>
</organism>
<dbReference type="AlphaFoldDB" id="W2KR06"/>
<dbReference type="EMBL" id="KI687765">
    <property type="protein sequence ID" value="ETK80070.1"/>
    <property type="molecule type" value="Genomic_DNA"/>
</dbReference>
<evidence type="ECO:0000313" key="1">
    <source>
        <dbReference type="EMBL" id="ETK80070.1"/>
    </source>
</evidence>